<dbReference type="GO" id="GO:0005576">
    <property type="term" value="C:extracellular region"/>
    <property type="evidence" value="ECO:0007669"/>
    <property type="project" value="UniProtKB-SubCell"/>
</dbReference>
<dbReference type="SUPFAM" id="SSF53474">
    <property type="entry name" value="alpha/beta-Hydrolases"/>
    <property type="match status" value="1"/>
</dbReference>
<keyword evidence="5 12" id="KW-0964">Secreted</keyword>
<dbReference type="SMART" id="SM01110">
    <property type="entry name" value="Cutinase"/>
    <property type="match status" value="1"/>
</dbReference>
<feature type="transmembrane region" description="Helical" evidence="13">
    <location>
        <begin position="7"/>
        <end position="30"/>
    </location>
</feature>
<protein>
    <recommendedName>
        <fullName evidence="3 12">Cutinase</fullName>
        <ecNumber evidence="3 12">3.1.1.74</ecNumber>
    </recommendedName>
</protein>
<keyword evidence="7 12" id="KW-0378">Hydrolase</keyword>
<evidence type="ECO:0000256" key="2">
    <source>
        <dbReference type="ARBA" id="ARBA00007534"/>
    </source>
</evidence>
<keyword evidence="13" id="KW-1133">Transmembrane helix</keyword>
<keyword evidence="13" id="KW-0472">Membrane</keyword>
<dbReference type="EC" id="3.1.1.74" evidence="3 12"/>
<evidence type="ECO:0000256" key="10">
    <source>
        <dbReference type="PIRSR" id="PIRSR611150-1"/>
    </source>
</evidence>
<dbReference type="EMBL" id="QEAN01000329">
    <property type="protein sequence ID" value="TPX40007.1"/>
    <property type="molecule type" value="Genomic_DNA"/>
</dbReference>
<keyword evidence="8 11" id="KW-1015">Disulfide bond</keyword>
<dbReference type="STRING" id="286115.A0A507CFY6"/>
<evidence type="ECO:0000256" key="6">
    <source>
        <dbReference type="ARBA" id="ARBA00022729"/>
    </source>
</evidence>
<dbReference type="Gene3D" id="3.40.50.1820">
    <property type="entry name" value="alpha/beta hydrolase"/>
    <property type="match status" value="1"/>
</dbReference>
<accession>A0A507CFY6</accession>
<dbReference type="PROSITE" id="PS00155">
    <property type="entry name" value="CUTINASE_1"/>
    <property type="match status" value="1"/>
</dbReference>
<evidence type="ECO:0000256" key="7">
    <source>
        <dbReference type="ARBA" id="ARBA00022801"/>
    </source>
</evidence>
<dbReference type="InterPro" id="IPR029058">
    <property type="entry name" value="AB_hydrolase_fold"/>
</dbReference>
<evidence type="ECO:0000256" key="9">
    <source>
        <dbReference type="ARBA" id="ARBA00034045"/>
    </source>
</evidence>
<dbReference type="Pfam" id="PF01083">
    <property type="entry name" value="Cutinase"/>
    <property type="match status" value="1"/>
</dbReference>
<evidence type="ECO:0000256" key="1">
    <source>
        <dbReference type="ARBA" id="ARBA00004613"/>
    </source>
</evidence>
<evidence type="ECO:0000256" key="3">
    <source>
        <dbReference type="ARBA" id="ARBA00013095"/>
    </source>
</evidence>
<feature type="active site" description="Proton donor/acceptor" evidence="10">
    <location>
        <position position="193"/>
    </location>
</feature>
<evidence type="ECO:0000256" key="12">
    <source>
        <dbReference type="RuleBase" id="RU361263"/>
    </source>
</evidence>
<evidence type="ECO:0000256" key="8">
    <source>
        <dbReference type="ARBA" id="ARBA00023157"/>
    </source>
</evidence>
<feature type="active site" evidence="10">
    <location>
        <position position="180"/>
    </location>
</feature>
<dbReference type="Proteomes" id="UP000317494">
    <property type="component" value="Unassembled WGS sequence"/>
</dbReference>
<evidence type="ECO:0000256" key="5">
    <source>
        <dbReference type="ARBA" id="ARBA00022525"/>
    </source>
</evidence>
<reference evidence="14 15" key="1">
    <citation type="journal article" date="2019" name="Sci. Rep.">
        <title>Comparative genomics of chytrid fungi reveal insights into the obligate biotrophic and pathogenic lifestyle of Synchytrium endobioticum.</title>
        <authorList>
            <person name="van de Vossenberg B.T.L.H."/>
            <person name="Warris S."/>
            <person name="Nguyen H.D.T."/>
            <person name="van Gent-Pelzer M.P.E."/>
            <person name="Joly D.L."/>
            <person name="van de Geest H.C."/>
            <person name="Bonants P.J.M."/>
            <person name="Smith D.S."/>
            <person name="Levesque C.A."/>
            <person name="van der Lee T.A.J."/>
        </authorList>
    </citation>
    <scope>NUCLEOTIDE SEQUENCE [LARGE SCALE GENOMIC DNA]</scope>
    <source>
        <strain evidence="14 15">MB42</strain>
    </source>
</reference>
<proteinExistence type="inferred from homology"/>
<dbReference type="VEuPathDB" id="FungiDB:SeMB42_g06164"/>
<organism evidence="14 15">
    <name type="scientific">Synchytrium endobioticum</name>
    <dbReference type="NCBI Taxonomy" id="286115"/>
    <lineage>
        <taxon>Eukaryota</taxon>
        <taxon>Fungi</taxon>
        <taxon>Fungi incertae sedis</taxon>
        <taxon>Chytridiomycota</taxon>
        <taxon>Chytridiomycota incertae sedis</taxon>
        <taxon>Chytridiomycetes</taxon>
        <taxon>Synchytriales</taxon>
        <taxon>Synchytriaceae</taxon>
        <taxon>Synchytrium</taxon>
    </lineage>
</organism>
<dbReference type="AlphaFoldDB" id="A0A507CFY6"/>
<evidence type="ECO:0000256" key="13">
    <source>
        <dbReference type="SAM" id="Phobius"/>
    </source>
</evidence>
<dbReference type="InterPro" id="IPR011150">
    <property type="entry name" value="Cutinase_monf"/>
</dbReference>
<keyword evidence="15" id="KW-1185">Reference proteome</keyword>
<comment type="subcellular location">
    <subcellularLocation>
        <location evidence="1 12">Secreted</location>
    </subcellularLocation>
</comment>
<evidence type="ECO:0000256" key="4">
    <source>
        <dbReference type="ARBA" id="ARBA00022487"/>
    </source>
</evidence>
<comment type="function">
    <text evidence="12">Catalyzes the hydrolysis of complex carboxylic polyesters found in the cell wall of plants. Degrades cutin, a macromolecule that forms the structure of the plant cuticle.</text>
</comment>
<gene>
    <name evidence="14" type="ORF">SeMB42_g06164</name>
</gene>
<comment type="similarity">
    <text evidence="2 12">Belongs to the cutinase family.</text>
</comment>
<dbReference type="PRINTS" id="PR00129">
    <property type="entry name" value="CUTINASE"/>
</dbReference>
<evidence type="ECO:0000313" key="14">
    <source>
        <dbReference type="EMBL" id="TPX40007.1"/>
    </source>
</evidence>
<sequence length="213" mass="22789">MHYQGTLSIMLAIIVIIVSIHTLGATPAYMRIVQNQLITPGAPCRPVTLIWARESTGVGNVGLYVFPYLTQAVAKIANISQLTLQGVNYPAWLAVGLSGGDPNDGKNMANLTDYAASRCPNTQIVLGGYSQGAEVVRFALRYTTAIRNIHAVVTFGDPYNGQPFAKINASKTLVICHTTDGFCQGKWIFTPGHAGYGLDATQAATFIVSKVTL</sequence>
<keyword evidence="13" id="KW-0812">Transmembrane</keyword>
<evidence type="ECO:0000313" key="15">
    <source>
        <dbReference type="Proteomes" id="UP000317494"/>
    </source>
</evidence>
<feature type="disulfide bond" evidence="11">
    <location>
        <begin position="44"/>
        <end position="119"/>
    </location>
</feature>
<feature type="active site" description="Nucleophile" evidence="10">
    <location>
        <position position="130"/>
    </location>
</feature>
<keyword evidence="6" id="KW-0732">Signal</keyword>
<evidence type="ECO:0000256" key="11">
    <source>
        <dbReference type="PIRSR" id="PIRSR611150-2"/>
    </source>
</evidence>
<dbReference type="InterPro" id="IPR043580">
    <property type="entry name" value="CUTINASE_1"/>
</dbReference>
<dbReference type="InterPro" id="IPR000675">
    <property type="entry name" value="Cutinase/axe"/>
</dbReference>
<dbReference type="PANTHER" id="PTHR48250:SF2">
    <property type="entry name" value="CUTINASE"/>
    <property type="match status" value="1"/>
</dbReference>
<name>A0A507CFY6_9FUNG</name>
<comment type="catalytic activity">
    <reaction evidence="9 12">
        <text>cutin + H2O = cutin monomers.</text>
        <dbReference type="EC" id="3.1.1.74"/>
    </reaction>
</comment>
<feature type="disulfide bond" evidence="11">
    <location>
        <begin position="176"/>
        <end position="183"/>
    </location>
</feature>
<dbReference type="PANTHER" id="PTHR48250">
    <property type="entry name" value="CUTINASE 2-RELATED"/>
    <property type="match status" value="1"/>
</dbReference>
<dbReference type="GO" id="GO:0050525">
    <property type="term" value="F:cutinase activity"/>
    <property type="evidence" value="ECO:0007669"/>
    <property type="project" value="UniProtKB-UniRule"/>
</dbReference>
<dbReference type="GO" id="GO:0016052">
    <property type="term" value="P:carbohydrate catabolic process"/>
    <property type="evidence" value="ECO:0007669"/>
    <property type="project" value="TreeGrafter"/>
</dbReference>
<keyword evidence="4 12" id="KW-0719">Serine esterase</keyword>
<comment type="caution">
    <text evidence="14">The sequence shown here is derived from an EMBL/GenBank/DDBJ whole genome shotgun (WGS) entry which is preliminary data.</text>
</comment>